<evidence type="ECO:0000313" key="5">
    <source>
        <dbReference type="EMBL" id="HIZ23718.1"/>
    </source>
</evidence>
<keyword evidence="5" id="KW-0378">Hydrolase</keyword>
<evidence type="ECO:0000256" key="3">
    <source>
        <dbReference type="SAM" id="SignalP"/>
    </source>
</evidence>
<evidence type="ECO:0000259" key="4">
    <source>
        <dbReference type="Pfam" id="PF07486"/>
    </source>
</evidence>
<keyword evidence="1" id="KW-0677">Repeat</keyword>
<feature type="chain" id="PRO_5038690948" evidence="3">
    <location>
        <begin position="25"/>
        <end position="460"/>
    </location>
</feature>
<dbReference type="EMBL" id="DXBU01000179">
    <property type="protein sequence ID" value="HIZ23718.1"/>
    <property type="molecule type" value="Genomic_DNA"/>
</dbReference>
<feature type="domain" description="Cell wall hydrolase SleB" evidence="4">
    <location>
        <begin position="330"/>
        <end position="404"/>
    </location>
</feature>
<dbReference type="Gene3D" id="2.10.270.10">
    <property type="entry name" value="Cholin Binding"/>
    <property type="match status" value="3"/>
</dbReference>
<evidence type="ECO:0000256" key="2">
    <source>
        <dbReference type="PROSITE-ProRule" id="PRU00591"/>
    </source>
</evidence>
<protein>
    <submittedName>
        <fullName evidence="5">Cell wall hydrolase</fullName>
    </submittedName>
</protein>
<name>A0A9D2DVE5_9FIRM</name>
<dbReference type="InterPro" id="IPR011105">
    <property type="entry name" value="Cell_wall_hydrolase_SleB"/>
</dbReference>
<dbReference type="SUPFAM" id="SSF69360">
    <property type="entry name" value="Cell wall binding repeat"/>
    <property type="match status" value="2"/>
</dbReference>
<feature type="repeat" description="Cell wall-binding" evidence="2">
    <location>
        <begin position="38"/>
        <end position="57"/>
    </location>
</feature>
<gene>
    <name evidence="5" type="ORF">IAA21_13170</name>
</gene>
<dbReference type="PROSITE" id="PS51170">
    <property type="entry name" value="CW"/>
    <property type="match status" value="2"/>
</dbReference>
<dbReference type="Pfam" id="PF07486">
    <property type="entry name" value="Hydrolase_2"/>
    <property type="match status" value="1"/>
</dbReference>
<sequence length="460" mass="52300">MKRISWKSCLRPLLAAFLFAAAFAFLLPAAAKEVYAAKTGFTTINGKSYYIDADGSRHKGWLTLNGKKYYFNKKTGVQLKGWGRDGQGRKMRYFTKGQGYMVTGYLTDSKNHTRYFDPKTGILVRGWMTDSQGYKYYFTSGEGVMAKGWLENSKGQLRYFSKTNGRMLTGFQVDTNGNTRYFNPKNGIMATGLKKIGDYYFYFDKSNGVRCQKGFTTVGSNTYYFSPKNGRAQTGWLTLDGEKYYFDAKGVMYVSRTATIDGKTYSFDKNGVASESQYVVEGDTVKVYDAKNDRTYTLLKEFIEHPGVATGEVTDLDLLAALCECEAGNQGKVGMMAVAMAALNRTIREDKAFPSELRYVLYQGTSRVPQFGIVNNGNLIKRLNGQYINRTLAYEAASEALEIFNDHVRKGTPRKLPGFDREDFNFMFFMTKNAFWSQPLNHDKVDYYIYKDHVFFVNWA</sequence>
<organism evidence="5 6">
    <name type="scientific">Candidatus Blautia faecigallinarum</name>
    <dbReference type="NCBI Taxonomy" id="2838488"/>
    <lineage>
        <taxon>Bacteria</taxon>
        <taxon>Bacillati</taxon>
        <taxon>Bacillota</taxon>
        <taxon>Clostridia</taxon>
        <taxon>Lachnospirales</taxon>
        <taxon>Lachnospiraceae</taxon>
        <taxon>Blautia</taxon>
    </lineage>
</organism>
<reference evidence="5" key="1">
    <citation type="journal article" date="2021" name="PeerJ">
        <title>Extensive microbial diversity within the chicken gut microbiome revealed by metagenomics and culture.</title>
        <authorList>
            <person name="Gilroy R."/>
            <person name="Ravi A."/>
            <person name="Getino M."/>
            <person name="Pursley I."/>
            <person name="Horton D.L."/>
            <person name="Alikhan N.F."/>
            <person name="Baker D."/>
            <person name="Gharbi K."/>
            <person name="Hall N."/>
            <person name="Watson M."/>
            <person name="Adriaenssens E.M."/>
            <person name="Foster-Nyarko E."/>
            <person name="Jarju S."/>
            <person name="Secka A."/>
            <person name="Antonio M."/>
            <person name="Oren A."/>
            <person name="Chaudhuri R.R."/>
            <person name="La Ragione R."/>
            <person name="Hildebrand F."/>
            <person name="Pallen M.J."/>
        </authorList>
    </citation>
    <scope>NUCLEOTIDE SEQUENCE</scope>
    <source>
        <strain evidence="5">14324</strain>
    </source>
</reference>
<accession>A0A9D2DVE5</accession>
<feature type="repeat" description="Cell wall-binding" evidence="2">
    <location>
        <begin position="233"/>
        <end position="252"/>
    </location>
</feature>
<evidence type="ECO:0000256" key="1">
    <source>
        <dbReference type="ARBA" id="ARBA00022737"/>
    </source>
</evidence>
<dbReference type="Gene3D" id="1.10.10.2520">
    <property type="entry name" value="Cell wall hydrolase SleB, domain 1"/>
    <property type="match status" value="1"/>
</dbReference>
<dbReference type="Proteomes" id="UP000824041">
    <property type="component" value="Unassembled WGS sequence"/>
</dbReference>
<reference evidence="5" key="2">
    <citation type="submission" date="2021-04" db="EMBL/GenBank/DDBJ databases">
        <authorList>
            <person name="Gilroy R."/>
        </authorList>
    </citation>
    <scope>NUCLEOTIDE SEQUENCE</scope>
    <source>
        <strain evidence="5">14324</strain>
    </source>
</reference>
<dbReference type="InterPro" id="IPR018337">
    <property type="entry name" value="Cell_wall/Cho-bd_repeat"/>
</dbReference>
<dbReference type="AlphaFoldDB" id="A0A9D2DVE5"/>
<dbReference type="InterPro" id="IPR042047">
    <property type="entry name" value="SleB_dom1"/>
</dbReference>
<feature type="signal peptide" evidence="3">
    <location>
        <begin position="1"/>
        <end position="24"/>
    </location>
</feature>
<keyword evidence="3" id="KW-0732">Signal</keyword>
<dbReference type="Pfam" id="PF19127">
    <property type="entry name" value="Choline_bind_3"/>
    <property type="match status" value="3"/>
</dbReference>
<proteinExistence type="predicted"/>
<dbReference type="GO" id="GO:0016787">
    <property type="term" value="F:hydrolase activity"/>
    <property type="evidence" value="ECO:0007669"/>
    <property type="project" value="UniProtKB-KW"/>
</dbReference>
<evidence type="ECO:0000313" key="6">
    <source>
        <dbReference type="Proteomes" id="UP000824041"/>
    </source>
</evidence>
<comment type="caution">
    <text evidence="5">The sequence shown here is derived from an EMBL/GenBank/DDBJ whole genome shotgun (WGS) entry which is preliminary data.</text>
</comment>